<gene>
    <name evidence="2" type="ORF">CINC_LOCUS12174</name>
</gene>
<dbReference type="EMBL" id="LR824010">
    <property type="protein sequence ID" value="CAD0197896.1"/>
    <property type="molecule type" value="Genomic_DNA"/>
</dbReference>
<proteinExistence type="predicted"/>
<dbReference type="OrthoDB" id="8193306at2759"/>
<evidence type="ECO:0000313" key="2">
    <source>
        <dbReference type="EMBL" id="CAD0197896.1"/>
    </source>
</evidence>
<dbReference type="AlphaFoldDB" id="A0A9N8Q0D3"/>
<evidence type="ECO:0000313" key="3">
    <source>
        <dbReference type="Proteomes" id="UP001154114"/>
    </source>
</evidence>
<accession>A0A9N8Q0D3</accession>
<reference evidence="2" key="1">
    <citation type="submission" date="2021-12" db="EMBL/GenBank/DDBJ databases">
        <authorList>
            <person name="King R."/>
        </authorList>
    </citation>
    <scope>NUCLEOTIDE SEQUENCE</scope>
</reference>
<organism evidence="2 3">
    <name type="scientific">Chrysodeixis includens</name>
    <name type="common">Soybean looper</name>
    <name type="synonym">Pseudoplusia includens</name>
    <dbReference type="NCBI Taxonomy" id="689277"/>
    <lineage>
        <taxon>Eukaryota</taxon>
        <taxon>Metazoa</taxon>
        <taxon>Ecdysozoa</taxon>
        <taxon>Arthropoda</taxon>
        <taxon>Hexapoda</taxon>
        <taxon>Insecta</taxon>
        <taxon>Pterygota</taxon>
        <taxon>Neoptera</taxon>
        <taxon>Endopterygota</taxon>
        <taxon>Lepidoptera</taxon>
        <taxon>Glossata</taxon>
        <taxon>Ditrysia</taxon>
        <taxon>Noctuoidea</taxon>
        <taxon>Noctuidae</taxon>
        <taxon>Plusiinae</taxon>
        <taxon>Chrysodeixis</taxon>
    </lineage>
</organism>
<keyword evidence="3" id="KW-1185">Reference proteome</keyword>
<dbReference type="Proteomes" id="UP001154114">
    <property type="component" value="Chromosome 7"/>
</dbReference>
<evidence type="ECO:0000256" key="1">
    <source>
        <dbReference type="SAM" id="MobiDB-lite"/>
    </source>
</evidence>
<name>A0A9N8Q0D3_CHRIL</name>
<feature type="region of interest" description="Disordered" evidence="1">
    <location>
        <begin position="52"/>
        <end position="78"/>
    </location>
</feature>
<sequence length="125" mass="14628">MYDLLKVATRVENENAFKYGLSTLHAWIRFMEMILHISYNLGFKKWSATTPENRQLKEDKKNIDKPRQGSGNRNDGNTARRFFQNYQCSAEITEIDEELIKRLYVILQTMSSGLPINAEKLVNMH</sequence>
<protein>
    <submittedName>
        <fullName evidence="2">Uncharacterized protein</fullName>
    </submittedName>
</protein>
<feature type="compositionally biased region" description="Basic and acidic residues" evidence="1">
    <location>
        <begin position="54"/>
        <end position="67"/>
    </location>
</feature>